<name>A0A315Y2R1_RUMFL</name>
<accession>A0A315Y2R1</accession>
<sequence>MREKDLFDILENAENDSMKRLIDKCPELSDEQLDRILAMSEKKFRKQMAQAEGTEREAAIKMTKNDDVSGVEVAKRPAWLTPLATAASIVLIAGIAIGSTAMLKRNHKPGGGGGVVTPAVTVTTTSGTGTTPSSTGPKGSVTGTTTTSANTSAVTSLVPGSGDTAEEKAENALLKPFAGTWVYQASSGNYTVDQGANNIGTVEIRGDGTYTYTENSGNVTTDRVERTVDEIAGTQLVTLVFYDGTAIKFVATYNEGLDQLGIGNGGLERLVRAGSAEASAPSVTASWKTAYKQVLTDFMNTSEYSSESMWDVRDIDNDGVPELLLSRGTYHAAGVRIYYYENGNAVPVLADDGTIAEYGVYGAFMYKPAEHLLGSYNMHMGFESCATSSYEGHTITLLHMITNNSGNAGEEAAEYTIDNVQVSKEEYDSARDQWDAMNWIVAGQQYYFTDLSPLS</sequence>
<gene>
    <name evidence="2" type="ORF">IE37_00763</name>
</gene>
<proteinExistence type="predicted"/>
<dbReference type="OrthoDB" id="1819470at2"/>
<evidence type="ECO:0000313" key="3">
    <source>
        <dbReference type="Proteomes" id="UP000245720"/>
    </source>
</evidence>
<dbReference type="AlphaFoldDB" id="A0A315Y2R1"/>
<dbReference type="Proteomes" id="UP000245720">
    <property type="component" value="Unassembled WGS sequence"/>
</dbReference>
<protein>
    <submittedName>
        <fullName evidence="2">Uncharacterized protein</fullName>
    </submittedName>
</protein>
<dbReference type="EMBL" id="QGDI01000002">
    <property type="protein sequence ID" value="PWJ14777.1"/>
    <property type="molecule type" value="Genomic_DNA"/>
</dbReference>
<feature type="region of interest" description="Disordered" evidence="1">
    <location>
        <begin position="124"/>
        <end position="148"/>
    </location>
</feature>
<organism evidence="2 3">
    <name type="scientific">Ruminococcus flavefaciens</name>
    <dbReference type="NCBI Taxonomy" id="1265"/>
    <lineage>
        <taxon>Bacteria</taxon>
        <taxon>Bacillati</taxon>
        <taxon>Bacillota</taxon>
        <taxon>Clostridia</taxon>
        <taxon>Eubacteriales</taxon>
        <taxon>Oscillospiraceae</taxon>
        <taxon>Ruminococcus</taxon>
    </lineage>
</organism>
<evidence type="ECO:0000313" key="2">
    <source>
        <dbReference type="EMBL" id="PWJ14777.1"/>
    </source>
</evidence>
<evidence type="ECO:0000256" key="1">
    <source>
        <dbReference type="SAM" id="MobiDB-lite"/>
    </source>
</evidence>
<dbReference type="RefSeq" id="WP_109725635.1">
    <property type="nucleotide sequence ID" value="NZ_QGDI01000002.1"/>
</dbReference>
<comment type="caution">
    <text evidence="2">The sequence shown here is derived from an EMBL/GenBank/DDBJ whole genome shotgun (WGS) entry which is preliminary data.</text>
</comment>
<reference evidence="2 3" key="1">
    <citation type="submission" date="2018-05" db="EMBL/GenBank/DDBJ databases">
        <title>The Hungate 1000. A catalogue of reference genomes from the rumen microbiome.</title>
        <authorList>
            <person name="Kelly W."/>
        </authorList>
    </citation>
    <scope>NUCLEOTIDE SEQUENCE [LARGE SCALE GENOMIC DNA]</scope>
    <source>
        <strain evidence="2 3">SAb67</strain>
    </source>
</reference>